<evidence type="ECO:0000256" key="4">
    <source>
        <dbReference type="ARBA" id="ARBA00023163"/>
    </source>
</evidence>
<gene>
    <name evidence="6" type="ORF">IAB73_04885</name>
</gene>
<dbReference type="Proteomes" id="UP000886887">
    <property type="component" value="Unassembled WGS sequence"/>
</dbReference>
<dbReference type="SMART" id="SM00342">
    <property type="entry name" value="HTH_ARAC"/>
    <property type="match status" value="1"/>
</dbReference>
<reference evidence="6" key="1">
    <citation type="submission" date="2020-10" db="EMBL/GenBank/DDBJ databases">
        <authorList>
            <person name="Gilroy R."/>
        </authorList>
    </citation>
    <scope>NUCLEOTIDE SEQUENCE</scope>
    <source>
        <strain evidence="6">ChiSxjej2B14-6234</strain>
    </source>
</reference>
<keyword evidence="2" id="KW-0238">DNA-binding</keyword>
<dbReference type="SUPFAM" id="SSF51215">
    <property type="entry name" value="Regulatory protein AraC"/>
    <property type="match status" value="1"/>
</dbReference>
<dbReference type="GO" id="GO:0043565">
    <property type="term" value="F:sequence-specific DNA binding"/>
    <property type="evidence" value="ECO:0007669"/>
    <property type="project" value="InterPro"/>
</dbReference>
<dbReference type="Gene3D" id="1.10.10.60">
    <property type="entry name" value="Homeodomain-like"/>
    <property type="match status" value="2"/>
</dbReference>
<dbReference type="PROSITE" id="PS01124">
    <property type="entry name" value="HTH_ARAC_FAMILY_2"/>
    <property type="match status" value="1"/>
</dbReference>
<dbReference type="InterPro" id="IPR018060">
    <property type="entry name" value="HTH_AraC"/>
</dbReference>
<dbReference type="InterPro" id="IPR050204">
    <property type="entry name" value="AraC_XylS_family_regulators"/>
</dbReference>
<protein>
    <submittedName>
        <fullName evidence="6">Helix-turn-helix domain-containing protein</fullName>
    </submittedName>
</protein>
<name>A0A9D0Z9N0_9FIRM</name>
<dbReference type="AlphaFoldDB" id="A0A9D0Z9N0"/>
<dbReference type="Gene3D" id="2.60.120.10">
    <property type="entry name" value="Jelly Rolls"/>
    <property type="match status" value="1"/>
</dbReference>
<evidence type="ECO:0000256" key="2">
    <source>
        <dbReference type="ARBA" id="ARBA00023125"/>
    </source>
</evidence>
<dbReference type="GO" id="GO:0003700">
    <property type="term" value="F:DNA-binding transcription factor activity"/>
    <property type="evidence" value="ECO:0007669"/>
    <property type="project" value="InterPro"/>
</dbReference>
<reference evidence="6" key="2">
    <citation type="journal article" date="2021" name="PeerJ">
        <title>Extensive microbial diversity within the chicken gut microbiome revealed by metagenomics and culture.</title>
        <authorList>
            <person name="Gilroy R."/>
            <person name="Ravi A."/>
            <person name="Getino M."/>
            <person name="Pursley I."/>
            <person name="Horton D.L."/>
            <person name="Alikhan N.F."/>
            <person name="Baker D."/>
            <person name="Gharbi K."/>
            <person name="Hall N."/>
            <person name="Watson M."/>
            <person name="Adriaenssens E.M."/>
            <person name="Foster-Nyarko E."/>
            <person name="Jarju S."/>
            <person name="Secka A."/>
            <person name="Antonio M."/>
            <person name="Oren A."/>
            <person name="Chaudhuri R.R."/>
            <person name="La Ragione R."/>
            <person name="Hildebrand F."/>
            <person name="Pallen M.J."/>
        </authorList>
    </citation>
    <scope>NUCLEOTIDE SEQUENCE</scope>
    <source>
        <strain evidence="6">ChiSxjej2B14-6234</strain>
    </source>
</reference>
<organism evidence="6 7">
    <name type="scientific">Candidatus Onthenecus intestinigallinarum</name>
    <dbReference type="NCBI Taxonomy" id="2840875"/>
    <lineage>
        <taxon>Bacteria</taxon>
        <taxon>Bacillati</taxon>
        <taxon>Bacillota</taxon>
        <taxon>Clostridia</taxon>
        <taxon>Eubacteriales</taxon>
        <taxon>Candidatus Onthenecus</taxon>
    </lineage>
</organism>
<dbReference type="InterPro" id="IPR037923">
    <property type="entry name" value="HTH-like"/>
</dbReference>
<evidence type="ECO:0000259" key="5">
    <source>
        <dbReference type="PROSITE" id="PS01124"/>
    </source>
</evidence>
<dbReference type="Pfam" id="PF02311">
    <property type="entry name" value="AraC_binding"/>
    <property type="match status" value="1"/>
</dbReference>
<feature type="domain" description="HTH araC/xylS-type" evidence="5">
    <location>
        <begin position="202"/>
        <end position="299"/>
    </location>
</feature>
<keyword evidence="3" id="KW-0010">Activator</keyword>
<keyword evidence="1" id="KW-0805">Transcription regulation</keyword>
<keyword evidence="4" id="KW-0804">Transcription</keyword>
<dbReference type="InterPro" id="IPR003313">
    <property type="entry name" value="AraC-bd"/>
</dbReference>
<dbReference type="SUPFAM" id="SSF46689">
    <property type="entry name" value="Homeodomain-like"/>
    <property type="match status" value="2"/>
</dbReference>
<evidence type="ECO:0000313" key="7">
    <source>
        <dbReference type="Proteomes" id="UP000886887"/>
    </source>
</evidence>
<sequence>MYHVAERPCGGRGEETVQAFSHCSEAIDACARSRRFAVAYLRSDEKPRSMHIHDCLEMYYSMAGDRQFVVEDSLYDATPGDLFVMNPFEAHRPVCAGDGAHERIVVCIDPAYLRALSTPQTDLSACFYRRPPGFCHRARLDGSERAAFTLLLQRLDAPPGFGSDLLENGVFAELMVLVNSLYFDRSAQLDLPGSRRGDGRAADILAFLNAHITQPVSIDAVAEAFYLSRGYVCRLFKEATGTTINKYVVARRISVAKRLLAQGYSVHEACEQSGFGDYAHFIRAFGQAVGVSPKQYALISRRPHVEDERMEI</sequence>
<evidence type="ECO:0000313" key="6">
    <source>
        <dbReference type="EMBL" id="HIQ71529.1"/>
    </source>
</evidence>
<evidence type="ECO:0000256" key="3">
    <source>
        <dbReference type="ARBA" id="ARBA00023159"/>
    </source>
</evidence>
<proteinExistence type="predicted"/>
<evidence type="ECO:0000256" key="1">
    <source>
        <dbReference type="ARBA" id="ARBA00023015"/>
    </source>
</evidence>
<dbReference type="InterPro" id="IPR009057">
    <property type="entry name" value="Homeodomain-like_sf"/>
</dbReference>
<dbReference type="InterPro" id="IPR014710">
    <property type="entry name" value="RmlC-like_jellyroll"/>
</dbReference>
<comment type="caution">
    <text evidence="6">The sequence shown here is derived from an EMBL/GenBank/DDBJ whole genome shotgun (WGS) entry which is preliminary data.</text>
</comment>
<accession>A0A9D0Z9N0</accession>
<dbReference type="EMBL" id="DVFJ01000013">
    <property type="protein sequence ID" value="HIQ71529.1"/>
    <property type="molecule type" value="Genomic_DNA"/>
</dbReference>
<dbReference type="PROSITE" id="PS00041">
    <property type="entry name" value="HTH_ARAC_FAMILY_1"/>
    <property type="match status" value="1"/>
</dbReference>
<dbReference type="InterPro" id="IPR018062">
    <property type="entry name" value="HTH_AraC-typ_CS"/>
</dbReference>
<dbReference type="Pfam" id="PF12833">
    <property type="entry name" value="HTH_18"/>
    <property type="match status" value="1"/>
</dbReference>
<dbReference type="PANTHER" id="PTHR46796">
    <property type="entry name" value="HTH-TYPE TRANSCRIPTIONAL ACTIVATOR RHAS-RELATED"/>
    <property type="match status" value="1"/>
</dbReference>